<evidence type="ECO:0000256" key="6">
    <source>
        <dbReference type="ARBA" id="ARBA00022989"/>
    </source>
</evidence>
<gene>
    <name evidence="13" type="ORF">CONCODRAFT_78303</name>
</gene>
<dbReference type="Proteomes" id="UP000070444">
    <property type="component" value="Unassembled WGS sequence"/>
</dbReference>
<evidence type="ECO:0000256" key="2">
    <source>
        <dbReference type="ARBA" id="ARBA00022448"/>
    </source>
</evidence>
<sequence length="312" mass="34856">MSLKLNIKETKVTEVPQKYKSPMVHLLSGAISGFLTTIILQPFDLVKTRLQQTNTLQQNLGLIGKVKGIYFESGVKGYWKGTIPTLIRNVPGIGLYFASFDQTKNFLKYLKTTTSLKLENPGSEKLTKLELLSCGVVARTGVGILMNPISVVKVRYESNLYNTPSIMTTLRHITSQQGVKGLFSGFGATALRDAPYAGIYIYFYELGKENLKFINTNKIGNEPNPTINLISGMSAGFLATTLTHPFDMLKTRIQLQPAKYPNLIKSISIILKEEGIMSLYQGMMVRTLRKSLSSAITWTCYEQIVSYINSYY</sequence>
<dbReference type="PROSITE" id="PS50920">
    <property type="entry name" value="SOLCAR"/>
    <property type="match status" value="3"/>
</dbReference>
<reference evidence="13 14" key="1">
    <citation type="journal article" date="2015" name="Genome Biol. Evol.">
        <title>Phylogenomic analyses indicate that early fungi evolved digesting cell walls of algal ancestors of land plants.</title>
        <authorList>
            <person name="Chang Y."/>
            <person name="Wang S."/>
            <person name="Sekimoto S."/>
            <person name="Aerts A.L."/>
            <person name="Choi C."/>
            <person name="Clum A."/>
            <person name="LaButti K.M."/>
            <person name="Lindquist E.A."/>
            <person name="Yee Ngan C."/>
            <person name="Ohm R.A."/>
            <person name="Salamov A.A."/>
            <person name="Grigoriev I.V."/>
            <person name="Spatafora J.W."/>
            <person name="Berbee M.L."/>
        </authorList>
    </citation>
    <scope>NUCLEOTIDE SEQUENCE [LARGE SCALE GENOMIC DNA]</scope>
    <source>
        <strain evidence="13 14">NRRL 28638</strain>
    </source>
</reference>
<dbReference type="PANTHER" id="PTHR46181:SF3">
    <property type="entry name" value="MITOCHONDRIAL GLYCINE TRANSPORTER"/>
    <property type="match status" value="1"/>
</dbReference>
<evidence type="ECO:0000256" key="1">
    <source>
        <dbReference type="ARBA" id="ARBA00004225"/>
    </source>
</evidence>
<evidence type="ECO:0000256" key="11">
    <source>
        <dbReference type="PROSITE-ProRule" id="PRU00282"/>
    </source>
</evidence>
<evidence type="ECO:0000256" key="10">
    <source>
        <dbReference type="HAMAP-Rule" id="MF_03064"/>
    </source>
</evidence>
<feature type="repeat" description="Solcar" evidence="11">
    <location>
        <begin position="223"/>
        <end position="307"/>
    </location>
</feature>
<keyword evidence="14" id="KW-1185">Reference proteome</keyword>
<protein>
    <recommendedName>
        <fullName evidence="10">Mitochondrial glycine transporter</fullName>
    </recommendedName>
    <alternativeName>
        <fullName evidence="10">Solute carrier family 25 member 38 homolog</fullName>
    </alternativeName>
</protein>
<name>A0A137P8Y8_CONC2</name>
<dbReference type="OMA" id="WGIYEEL"/>
<dbReference type="InterPro" id="IPR030847">
    <property type="entry name" value="Hem25/SLC25A38"/>
</dbReference>
<comment type="subcellular location">
    <subcellularLocation>
        <location evidence="10">Mitochondrion inner membrane</location>
        <topology evidence="10">Multi-pass membrane protein</topology>
    </subcellularLocation>
    <subcellularLocation>
        <location evidence="1">Mitochondrion membrane</location>
        <topology evidence="1">Multi-pass membrane protein</topology>
    </subcellularLocation>
</comment>
<accession>A0A137P8Y8</accession>
<keyword evidence="4 10" id="KW-0677">Repeat</keyword>
<dbReference type="InterPro" id="IPR023395">
    <property type="entry name" value="MCP_dom_sf"/>
</dbReference>
<dbReference type="AlphaFoldDB" id="A0A137P8Y8"/>
<proteinExistence type="inferred from homology"/>
<keyword evidence="6 10" id="KW-1133">Transmembrane helix</keyword>
<comment type="function">
    <text evidence="10">Mitochondrial glycine transporter that imports glycine into the mitochondrial matrix. Plays an important role in providing glycine for the first enzymatic step in heme biosynthesis, the condensation of glycine with succinyl-CoA to produce 5-aminolevulinate (ALA) in the miochondrial matrix.</text>
</comment>
<dbReference type="GO" id="GO:0006783">
    <property type="term" value="P:heme biosynthetic process"/>
    <property type="evidence" value="ECO:0007669"/>
    <property type="project" value="EnsemblFungi"/>
</dbReference>
<dbReference type="STRING" id="796925.A0A137P8Y8"/>
<comment type="catalytic activity">
    <reaction evidence="9 10">
        <text>glycine(in) = glycine(out)</text>
        <dbReference type="Rhea" id="RHEA:70715"/>
        <dbReference type="ChEBI" id="CHEBI:57305"/>
    </reaction>
</comment>
<keyword evidence="8 10" id="KW-0472">Membrane</keyword>
<comment type="similarity">
    <text evidence="10">Belongs to the mitochondrial carrier (TC 2.A.29) family. SLC25A38 subfamily.</text>
</comment>
<dbReference type="PANTHER" id="PTHR46181">
    <property type="entry name" value="MITOCHONDRIAL GLYCINE TRANSPORTER"/>
    <property type="match status" value="1"/>
</dbReference>
<dbReference type="InterPro" id="IPR018108">
    <property type="entry name" value="MCP_transmembrane"/>
</dbReference>
<feature type="transmembrane region" description="Helical" evidence="12">
    <location>
        <begin position="21"/>
        <end position="43"/>
    </location>
</feature>
<evidence type="ECO:0000256" key="12">
    <source>
        <dbReference type="SAM" id="Phobius"/>
    </source>
</evidence>
<organism evidence="13 14">
    <name type="scientific">Conidiobolus coronatus (strain ATCC 28846 / CBS 209.66 / NRRL 28638)</name>
    <name type="common">Delacroixia coronata</name>
    <dbReference type="NCBI Taxonomy" id="796925"/>
    <lineage>
        <taxon>Eukaryota</taxon>
        <taxon>Fungi</taxon>
        <taxon>Fungi incertae sedis</taxon>
        <taxon>Zoopagomycota</taxon>
        <taxon>Entomophthoromycotina</taxon>
        <taxon>Entomophthoromycetes</taxon>
        <taxon>Entomophthorales</taxon>
        <taxon>Ancylistaceae</taxon>
        <taxon>Conidiobolus</taxon>
    </lineage>
</organism>
<dbReference type="Gene3D" id="1.50.40.10">
    <property type="entry name" value="Mitochondrial carrier domain"/>
    <property type="match status" value="2"/>
</dbReference>
<dbReference type="EMBL" id="KQ964474">
    <property type="protein sequence ID" value="KXN71478.1"/>
    <property type="molecule type" value="Genomic_DNA"/>
</dbReference>
<keyword evidence="3 10" id="KW-0812">Transmembrane</keyword>
<dbReference type="GO" id="GO:0005743">
    <property type="term" value="C:mitochondrial inner membrane"/>
    <property type="evidence" value="ECO:0007669"/>
    <property type="project" value="UniProtKB-SubCell"/>
</dbReference>
<evidence type="ECO:0000256" key="4">
    <source>
        <dbReference type="ARBA" id="ARBA00022737"/>
    </source>
</evidence>
<dbReference type="InterPro" id="IPR002067">
    <property type="entry name" value="MCP"/>
</dbReference>
<dbReference type="PRINTS" id="PR00926">
    <property type="entry name" value="MITOCARRIER"/>
</dbReference>
<evidence type="ECO:0000256" key="5">
    <source>
        <dbReference type="ARBA" id="ARBA00022792"/>
    </source>
</evidence>
<evidence type="ECO:0000313" key="13">
    <source>
        <dbReference type="EMBL" id="KXN71478.1"/>
    </source>
</evidence>
<feature type="repeat" description="Solcar" evidence="11">
    <location>
        <begin position="126"/>
        <end position="210"/>
    </location>
</feature>
<dbReference type="GO" id="GO:0015187">
    <property type="term" value="F:glycine transmembrane transporter activity"/>
    <property type="evidence" value="ECO:0007669"/>
    <property type="project" value="UniProtKB-UniRule"/>
</dbReference>
<keyword evidence="2 10" id="KW-0813">Transport</keyword>
<evidence type="ECO:0000256" key="7">
    <source>
        <dbReference type="ARBA" id="ARBA00023128"/>
    </source>
</evidence>
<keyword evidence="5 10" id="KW-0999">Mitochondrion inner membrane</keyword>
<evidence type="ECO:0000256" key="3">
    <source>
        <dbReference type="ARBA" id="ARBA00022692"/>
    </source>
</evidence>
<dbReference type="OrthoDB" id="1924968at2759"/>
<dbReference type="GO" id="GO:1904983">
    <property type="term" value="P:glycine import into mitochondrion"/>
    <property type="evidence" value="ECO:0007669"/>
    <property type="project" value="UniProtKB-UniRule"/>
</dbReference>
<dbReference type="SUPFAM" id="SSF103506">
    <property type="entry name" value="Mitochondrial carrier"/>
    <property type="match status" value="1"/>
</dbReference>
<dbReference type="Pfam" id="PF00153">
    <property type="entry name" value="Mito_carr"/>
    <property type="match status" value="3"/>
</dbReference>
<keyword evidence="7 10" id="KW-0496">Mitochondrion</keyword>
<evidence type="ECO:0000256" key="9">
    <source>
        <dbReference type="ARBA" id="ARBA00034060"/>
    </source>
</evidence>
<evidence type="ECO:0000313" key="14">
    <source>
        <dbReference type="Proteomes" id="UP000070444"/>
    </source>
</evidence>
<feature type="repeat" description="Solcar" evidence="11">
    <location>
        <begin position="20"/>
        <end position="106"/>
    </location>
</feature>
<evidence type="ECO:0000256" key="8">
    <source>
        <dbReference type="ARBA" id="ARBA00023136"/>
    </source>
</evidence>
<dbReference type="HAMAP" id="MF_03064">
    <property type="entry name" value="SLC25A38"/>
    <property type="match status" value="1"/>
</dbReference>